<reference evidence="1" key="1">
    <citation type="journal article" date="2020" name="Nature">
        <title>Giant virus diversity and host interactions through global metagenomics.</title>
        <authorList>
            <person name="Schulz F."/>
            <person name="Roux S."/>
            <person name="Paez-Espino D."/>
            <person name="Jungbluth S."/>
            <person name="Walsh D.A."/>
            <person name="Denef V.J."/>
            <person name="McMahon K.D."/>
            <person name="Konstantinidis K.T."/>
            <person name="Eloe-Fadrosh E.A."/>
            <person name="Kyrpides N.C."/>
            <person name="Woyke T."/>
        </authorList>
    </citation>
    <scope>NUCLEOTIDE SEQUENCE</scope>
    <source>
        <strain evidence="1">GVMAG-M-3300017651-5</strain>
    </source>
</reference>
<accession>A0A6C0BKG6</accession>
<organism evidence="1">
    <name type="scientific">viral metagenome</name>
    <dbReference type="NCBI Taxonomy" id="1070528"/>
    <lineage>
        <taxon>unclassified sequences</taxon>
        <taxon>metagenomes</taxon>
        <taxon>organismal metagenomes</taxon>
    </lineage>
</organism>
<evidence type="ECO:0000313" key="1">
    <source>
        <dbReference type="EMBL" id="QHS92867.1"/>
    </source>
</evidence>
<protein>
    <submittedName>
        <fullName evidence="1">Uncharacterized protein</fullName>
    </submittedName>
</protein>
<name>A0A6C0BKG6_9ZZZZ</name>
<dbReference type="EMBL" id="MN739193">
    <property type="protein sequence ID" value="QHS92867.1"/>
    <property type="molecule type" value="Genomic_DNA"/>
</dbReference>
<dbReference type="AlphaFoldDB" id="A0A6C0BKG6"/>
<proteinExistence type="predicted"/>
<sequence>MNKQLMIEDIKNSAYVYNSQSQVGYQRIASTLSDDGRFILSFIVRYVLEHYEKDNGSIVLSLGEIGDFMGISPIVRAQISELSSIVDLRITSRYEPLCKNMVFNIIIQPDAQGIMRSVLDAAERVYGELDGVANNNIIIENGRVLNPESLMSFGNRPRDRSVDGLEELSDQHLTLINSQVNLRSELLKALSDPSHHVEGFELDPSFHEDIKNTVVTIHQYTRGFNVMFSCKDDMDQFLEKYSNTYKILSMEEVKPYGIINCEGEVRSALSSELTIFTRGIELIFSCPPRSHMDTAIATAAVASDLFILF</sequence>